<evidence type="ECO:0000313" key="2">
    <source>
        <dbReference type="EMBL" id="CFW94334.1"/>
    </source>
</evidence>
<feature type="compositionally biased region" description="Low complexity" evidence="1">
    <location>
        <begin position="169"/>
        <end position="182"/>
    </location>
</feature>
<organism evidence="2">
    <name type="scientific">Anopheles gambiae</name>
    <name type="common">African malaria mosquito</name>
    <dbReference type="NCBI Taxonomy" id="7165"/>
    <lineage>
        <taxon>Eukaryota</taxon>
        <taxon>Metazoa</taxon>
        <taxon>Ecdysozoa</taxon>
        <taxon>Arthropoda</taxon>
        <taxon>Hexapoda</taxon>
        <taxon>Insecta</taxon>
        <taxon>Pterygota</taxon>
        <taxon>Neoptera</taxon>
        <taxon>Endopterygota</taxon>
        <taxon>Diptera</taxon>
        <taxon>Nematocera</taxon>
        <taxon>Culicoidea</taxon>
        <taxon>Culicidae</taxon>
        <taxon>Anophelinae</taxon>
        <taxon>Anopheles</taxon>
    </lineage>
</organism>
<sequence length="281" mass="29845">MGSSCARRILQNPRQPSRFVWPFCSVSAAAIAMARLPVVLDTAEHRAAATADTVAPAAVPSLATAAMGSRLHTTHCSRISRATAHSAPARALQHVIGEAAIPPQLEPSNTNSNAQVASAAAPQHVIGEVAFPPRLEPCSTSSVKQQSRRSSSPASPTATRKLLRLPHLSTSSTRSQSRQGSSPPHHRQPAGCFDCSTAACHRRGRIPAAARAPHHQRRHVSRLGCNAAASHHRRRHILPHLQQTQHVQPETPSLWPAIAVAGHGPAGARFHCGTTLTSRQA</sequence>
<name>A0A0E4C713_ANOGA</name>
<protein>
    <submittedName>
        <fullName evidence="2">Uncharacterized protein</fullName>
    </submittedName>
</protein>
<dbReference type="AlphaFoldDB" id="A0A0E4C713"/>
<dbReference type="EMBL" id="HACL01000040">
    <property type="protein sequence ID" value="CFW94334.1"/>
    <property type="molecule type" value="Transcribed_RNA"/>
</dbReference>
<feature type="region of interest" description="Disordered" evidence="1">
    <location>
        <begin position="132"/>
        <end position="190"/>
    </location>
</feature>
<dbReference type="VEuPathDB" id="VectorBase:AGAMI1_007750"/>
<reference evidence="2" key="1">
    <citation type="submission" date="2015-03" db="EMBL/GenBank/DDBJ databases">
        <title>Long non-coding RNA discovery across the genus Anopheles reveals conserved secondary structures within and beyond the Gambiae complex.</title>
        <authorList>
            <person name="Jenkins A."/>
            <person name="Waterhouse R."/>
            <person name="Muskavitch M."/>
        </authorList>
    </citation>
    <scope>NUCLEOTIDE SEQUENCE</scope>
    <source>
        <tissue evidence="2">Whole body</tissue>
    </source>
</reference>
<feature type="compositionally biased region" description="Low complexity" evidence="1">
    <location>
        <begin position="139"/>
        <end position="159"/>
    </location>
</feature>
<accession>A0A0E4C713</accession>
<proteinExistence type="predicted"/>
<evidence type="ECO:0000256" key="1">
    <source>
        <dbReference type="SAM" id="MobiDB-lite"/>
    </source>
</evidence>